<protein>
    <submittedName>
        <fullName evidence="1">Uncharacterized protein</fullName>
    </submittedName>
</protein>
<dbReference type="Proteomes" id="UP000559256">
    <property type="component" value="Unassembled WGS sequence"/>
</dbReference>
<dbReference type="OrthoDB" id="3543113at2759"/>
<keyword evidence="2" id="KW-1185">Reference proteome</keyword>
<organism evidence="1 2">
    <name type="scientific">Tetrapyrgos nigripes</name>
    <dbReference type="NCBI Taxonomy" id="182062"/>
    <lineage>
        <taxon>Eukaryota</taxon>
        <taxon>Fungi</taxon>
        <taxon>Dikarya</taxon>
        <taxon>Basidiomycota</taxon>
        <taxon>Agaricomycotina</taxon>
        <taxon>Agaricomycetes</taxon>
        <taxon>Agaricomycetidae</taxon>
        <taxon>Agaricales</taxon>
        <taxon>Marasmiineae</taxon>
        <taxon>Marasmiaceae</taxon>
        <taxon>Tetrapyrgos</taxon>
    </lineage>
</organism>
<name>A0A8H5G3E6_9AGAR</name>
<dbReference type="AlphaFoldDB" id="A0A8H5G3E6"/>
<sequence length="480" mass="54188">MSLPIELVEEIMHCVVEVTFDVRFPSCHTPTAASRRDLLSCALSCSAFFHPTMEHLWSNSELMPLLKLLPGFKVIDSSYVLTGQLDEASLKRFDLYSSKVKTLVLYSPKGKDTPILVDKSVYTSLALLRPRPLLSLAHVYCYEYTEIFSNEMIFMISSSLESAAFQSCSSQDIMSYLSIIKNEGNRSTFHSLTLENLWGDIDLAYVSQLQNLQVFGLNIYLSSVENEAVLYPRYLKQLDLRGAFYVTQNIFTMLAIYRNSPVESFSLDASLVDKDFRKIFSVASSQWSRTVTTLSLDINMMEAEMGQEKFLDIVRPLFSSLHNIQFFTGTFIGLSEEVYVTGALISNISDAWHNLINLKVWTRHENANIALASLKTLSEGCLNLKQVYILFDTLHMPVVDHNEPEVSLSSSSHQLESLTLLVDASVLHDFAAIGPGATESLAIHLGTIFPYLEDIVVTTRGRQVEHLRREARRRDRSLTV</sequence>
<dbReference type="InterPro" id="IPR032675">
    <property type="entry name" value="LRR_dom_sf"/>
</dbReference>
<gene>
    <name evidence="1" type="ORF">D9758_007498</name>
</gene>
<evidence type="ECO:0000313" key="2">
    <source>
        <dbReference type="Proteomes" id="UP000559256"/>
    </source>
</evidence>
<evidence type="ECO:0000313" key="1">
    <source>
        <dbReference type="EMBL" id="KAF5357615.1"/>
    </source>
</evidence>
<comment type="caution">
    <text evidence="1">The sequence shown here is derived from an EMBL/GenBank/DDBJ whole genome shotgun (WGS) entry which is preliminary data.</text>
</comment>
<dbReference type="EMBL" id="JAACJM010000050">
    <property type="protein sequence ID" value="KAF5357615.1"/>
    <property type="molecule type" value="Genomic_DNA"/>
</dbReference>
<proteinExistence type="predicted"/>
<accession>A0A8H5G3E6</accession>
<dbReference type="Gene3D" id="3.80.10.10">
    <property type="entry name" value="Ribonuclease Inhibitor"/>
    <property type="match status" value="1"/>
</dbReference>
<reference evidence="1 2" key="1">
    <citation type="journal article" date="2020" name="ISME J.">
        <title>Uncovering the hidden diversity of litter-decomposition mechanisms in mushroom-forming fungi.</title>
        <authorList>
            <person name="Floudas D."/>
            <person name="Bentzer J."/>
            <person name="Ahren D."/>
            <person name="Johansson T."/>
            <person name="Persson P."/>
            <person name="Tunlid A."/>
        </authorList>
    </citation>
    <scope>NUCLEOTIDE SEQUENCE [LARGE SCALE GENOMIC DNA]</scope>
    <source>
        <strain evidence="1 2">CBS 291.85</strain>
    </source>
</reference>